<evidence type="ECO:0000256" key="3">
    <source>
        <dbReference type="ARBA" id="ARBA00022679"/>
    </source>
</evidence>
<dbReference type="PANTHER" id="PTHR11926">
    <property type="entry name" value="GLUCOSYL/GLUCURONOSYL TRANSFERASES"/>
    <property type="match status" value="1"/>
</dbReference>
<dbReference type="AlphaFoldDB" id="A0A165F5H2"/>
<feature type="region of interest" description="Disordered" evidence="4">
    <location>
        <begin position="326"/>
        <end position="353"/>
    </location>
</feature>
<organism evidence="6 7">
    <name type="scientific">Calocera cornea HHB12733</name>
    <dbReference type="NCBI Taxonomy" id="1353952"/>
    <lineage>
        <taxon>Eukaryota</taxon>
        <taxon>Fungi</taxon>
        <taxon>Dikarya</taxon>
        <taxon>Basidiomycota</taxon>
        <taxon>Agaricomycotina</taxon>
        <taxon>Dacrymycetes</taxon>
        <taxon>Dacrymycetales</taxon>
        <taxon>Dacrymycetaceae</taxon>
        <taxon>Calocera</taxon>
    </lineage>
</organism>
<evidence type="ECO:0000256" key="4">
    <source>
        <dbReference type="SAM" id="MobiDB-lite"/>
    </source>
</evidence>
<dbReference type="Pfam" id="PF00201">
    <property type="entry name" value="UDPGT"/>
    <property type="match status" value="1"/>
</dbReference>
<dbReference type="Gene3D" id="3.40.50.2000">
    <property type="entry name" value="Glycogen Phosphorylase B"/>
    <property type="match status" value="2"/>
</dbReference>
<feature type="chain" id="PRO_5007857568" evidence="5">
    <location>
        <begin position="24"/>
        <end position="575"/>
    </location>
</feature>
<keyword evidence="5" id="KW-0732">Signal</keyword>
<name>A0A165F5H2_9BASI</name>
<accession>A0A165F5H2</accession>
<dbReference type="InParanoid" id="A0A165F5H2"/>
<dbReference type="Proteomes" id="UP000076842">
    <property type="component" value="Unassembled WGS sequence"/>
</dbReference>
<evidence type="ECO:0000256" key="1">
    <source>
        <dbReference type="ARBA" id="ARBA00009995"/>
    </source>
</evidence>
<dbReference type="InterPro" id="IPR002213">
    <property type="entry name" value="UDP_glucos_trans"/>
</dbReference>
<comment type="similarity">
    <text evidence="1">Belongs to the UDP-glycosyltransferase family.</text>
</comment>
<dbReference type="CDD" id="cd03784">
    <property type="entry name" value="GT1_Gtf-like"/>
    <property type="match status" value="1"/>
</dbReference>
<dbReference type="GO" id="GO:0080043">
    <property type="term" value="F:quercetin 3-O-glucosyltransferase activity"/>
    <property type="evidence" value="ECO:0007669"/>
    <property type="project" value="TreeGrafter"/>
</dbReference>
<reference evidence="6 7" key="1">
    <citation type="journal article" date="2016" name="Mol. Biol. Evol.">
        <title>Comparative Genomics of Early-Diverging Mushroom-Forming Fungi Provides Insights into the Origins of Lignocellulose Decay Capabilities.</title>
        <authorList>
            <person name="Nagy L.G."/>
            <person name="Riley R."/>
            <person name="Tritt A."/>
            <person name="Adam C."/>
            <person name="Daum C."/>
            <person name="Floudas D."/>
            <person name="Sun H."/>
            <person name="Yadav J.S."/>
            <person name="Pangilinan J."/>
            <person name="Larsson K.H."/>
            <person name="Matsuura K."/>
            <person name="Barry K."/>
            <person name="Labutti K."/>
            <person name="Kuo R."/>
            <person name="Ohm R.A."/>
            <person name="Bhattacharya S.S."/>
            <person name="Shirouzu T."/>
            <person name="Yoshinaga Y."/>
            <person name="Martin F.M."/>
            <person name="Grigoriev I.V."/>
            <person name="Hibbett D.S."/>
        </authorList>
    </citation>
    <scope>NUCLEOTIDE SEQUENCE [LARGE SCALE GENOMIC DNA]</scope>
    <source>
        <strain evidence="6 7">HHB12733</strain>
    </source>
</reference>
<feature type="compositionally biased region" description="Polar residues" evidence="4">
    <location>
        <begin position="334"/>
        <end position="344"/>
    </location>
</feature>
<evidence type="ECO:0000313" key="6">
    <source>
        <dbReference type="EMBL" id="KZT56227.1"/>
    </source>
</evidence>
<dbReference type="STRING" id="1353952.A0A165F5H2"/>
<dbReference type="OrthoDB" id="5835829at2759"/>
<feature type="region of interest" description="Disordered" evidence="4">
    <location>
        <begin position="506"/>
        <end position="528"/>
    </location>
</feature>
<keyword evidence="2" id="KW-0328">Glycosyltransferase</keyword>
<dbReference type="GO" id="GO:0080044">
    <property type="term" value="F:quercetin 7-O-glucosyltransferase activity"/>
    <property type="evidence" value="ECO:0007669"/>
    <property type="project" value="TreeGrafter"/>
</dbReference>
<evidence type="ECO:0000256" key="5">
    <source>
        <dbReference type="SAM" id="SignalP"/>
    </source>
</evidence>
<proteinExistence type="inferred from homology"/>
<dbReference type="EMBL" id="KV423981">
    <property type="protein sequence ID" value="KZT56227.1"/>
    <property type="molecule type" value="Genomic_DNA"/>
</dbReference>
<keyword evidence="7" id="KW-1185">Reference proteome</keyword>
<sequence>MVRHAILIPFFAWGHLRPSCALAVTLVRRYTDLVISFLCEVDFVKRAKDEMSRQCASDQERIALLSRMRVIAYGYPQPPLSPEMAAMVMQMDPRNLHVPTIETCTDALEVVDKLMEGRSFLDKLGGEWNPVGALPRLVVSDVMMGNVLLPVKEKYDLALFIWWIGNTASFTRMFAPLKHGGRAEGYAAECEAIFADGERRAGRSFGDIARDLWIRDPRVAGDVIKLAGLPAYYQWEDFPQEFWFPTVYASLALGAKVVDAADGFLMTTVEELESEAHRDMIQWARPRRVLCLGPQLPPALLSEDASQAAEALAKLDVNYHFPAASGPAHGHSNGPASGTAVNGQANGGGRACPDPAAPDPAIAFLDKALAVHGPHSALYISFGSVFFPPAAHAQILLESLLALDQPMPFVITVSAGRLPEELTAALVASGRGVVVQWAPQQAVLSHAALGWMLTHCGGGGTFEALSSGVPVIGWPFMGDQPQHALWLSRVLGTAYELLQVRTGAPGRPALRPDTHSDGAAGGRGVERERETVIAGTEQAVRGELARVLRAAGVVACWQLLVGCCLLSPVVVGHGD</sequence>
<dbReference type="PANTHER" id="PTHR11926:SF1494">
    <property type="entry name" value="FLAVONOL 3-O-GLUCOSYLTRANSFERASE UGT76E12-RELATED"/>
    <property type="match status" value="1"/>
</dbReference>
<evidence type="ECO:0000313" key="7">
    <source>
        <dbReference type="Proteomes" id="UP000076842"/>
    </source>
</evidence>
<gene>
    <name evidence="6" type="ORF">CALCODRAFT_323237</name>
</gene>
<feature type="signal peptide" evidence="5">
    <location>
        <begin position="1"/>
        <end position="23"/>
    </location>
</feature>
<dbReference type="SUPFAM" id="SSF53756">
    <property type="entry name" value="UDP-Glycosyltransferase/glycogen phosphorylase"/>
    <property type="match status" value="1"/>
</dbReference>
<keyword evidence="3 6" id="KW-0808">Transferase</keyword>
<protein>
    <submittedName>
        <fullName evidence="6">Glycosyltransferase family 1 protein</fullName>
    </submittedName>
</protein>
<evidence type="ECO:0000256" key="2">
    <source>
        <dbReference type="ARBA" id="ARBA00022676"/>
    </source>
</evidence>